<dbReference type="Proteomes" id="UP001596380">
    <property type="component" value="Unassembled WGS sequence"/>
</dbReference>
<evidence type="ECO:0000313" key="1">
    <source>
        <dbReference type="EMBL" id="MFC6885881.1"/>
    </source>
</evidence>
<proteinExistence type="predicted"/>
<protein>
    <recommendedName>
        <fullName evidence="3">Transferase</fullName>
    </recommendedName>
</protein>
<accession>A0ABW2CY28</accession>
<keyword evidence="2" id="KW-1185">Reference proteome</keyword>
<sequence length="264" mass="27567">MDAVARHARVDGDDRLLVRWSEPLPDGARLVARHAASGAERTAAVTGDTATLPAGDLAAGVWNVLIELPGGRGGEQAVPLPTDDPGFSLDGLLAYAAVPRDRAVRASRSAAGGAVMLTVEDVAPHAEVEAVHPRDGEVRIRGRLAYGGDVPGGARLVAIAREGAGMLVEHARTEGTRFEAAFAVEAFAGPSSTLWDLWLDAADLHARLATRLDDAPGKRGKLSFPKQAAGAGDRRATVRPYYTARDELSIACHPVEPVTAGAAR</sequence>
<organism evidence="1 2">
    <name type="scientific">Actinomadura yumaensis</name>
    <dbReference type="NCBI Taxonomy" id="111807"/>
    <lineage>
        <taxon>Bacteria</taxon>
        <taxon>Bacillati</taxon>
        <taxon>Actinomycetota</taxon>
        <taxon>Actinomycetes</taxon>
        <taxon>Streptosporangiales</taxon>
        <taxon>Thermomonosporaceae</taxon>
        <taxon>Actinomadura</taxon>
    </lineage>
</organism>
<evidence type="ECO:0008006" key="3">
    <source>
        <dbReference type="Google" id="ProtNLM"/>
    </source>
</evidence>
<name>A0ABW2CY28_9ACTN</name>
<dbReference type="EMBL" id="JBHSXS010000044">
    <property type="protein sequence ID" value="MFC6885881.1"/>
    <property type="molecule type" value="Genomic_DNA"/>
</dbReference>
<comment type="caution">
    <text evidence="1">The sequence shown here is derived from an EMBL/GenBank/DDBJ whole genome shotgun (WGS) entry which is preliminary data.</text>
</comment>
<gene>
    <name evidence="1" type="ORF">ACFQKB_39405</name>
</gene>
<reference evidence="2" key="1">
    <citation type="journal article" date="2019" name="Int. J. Syst. Evol. Microbiol.">
        <title>The Global Catalogue of Microorganisms (GCM) 10K type strain sequencing project: providing services to taxonomists for standard genome sequencing and annotation.</title>
        <authorList>
            <consortium name="The Broad Institute Genomics Platform"/>
            <consortium name="The Broad Institute Genome Sequencing Center for Infectious Disease"/>
            <person name="Wu L."/>
            <person name="Ma J."/>
        </authorList>
    </citation>
    <scope>NUCLEOTIDE SEQUENCE [LARGE SCALE GENOMIC DNA]</scope>
    <source>
        <strain evidence="2">JCM 3369</strain>
    </source>
</reference>
<evidence type="ECO:0000313" key="2">
    <source>
        <dbReference type="Proteomes" id="UP001596380"/>
    </source>
</evidence>
<dbReference type="RefSeq" id="WP_160821990.1">
    <property type="nucleotide sequence ID" value="NZ_JBHSXE010000001.1"/>
</dbReference>